<evidence type="ECO:0000313" key="2">
    <source>
        <dbReference type="Proteomes" id="UP001156484"/>
    </source>
</evidence>
<gene>
    <name evidence="1" type="ORF">OED52_06795</name>
</gene>
<proteinExistence type="predicted"/>
<reference evidence="1" key="1">
    <citation type="submission" date="2022-10" db="EMBL/GenBank/DDBJ databases">
        <title>Rhodococcus ferula Z13 complete genome.</title>
        <authorList>
            <person name="Long X."/>
            <person name="Zang M."/>
        </authorList>
    </citation>
    <scope>NUCLEOTIDE SEQUENCE</scope>
    <source>
        <strain evidence="1">Z13</strain>
    </source>
</reference>
<keyword evidence="2" id="KW-1185">Reference proteome</keyword>
<dbReference type="Proteomes" id="UP001156484">
    <property type="component" value="Chromosome"/>
</dbReference>
<sequence>MKPHVQYRHLTESAWIDLGAGVRCRELNRDEDEGTTISLFEIPAGWSSDETGSGQGDLEVFVLSGELVFGDGTVGAAGSYHCWFSGSGSTVTVRSAGPVTALVQRIPVTSPVRSGEDGVLHTDPEEFPWRGHGQGWNRSEMAVLREDPDTGAQTYALRLPPGWVGRAGQHFHTVSEEAFIVAGDVALEDEPVYTAGSYLFRPPHVVHGARERSETGCFALTWTSGPIDFNYVTVEGPMPVPSGIPRSGGCFGIHSHQIDSENHT</sequence>
<organism evidence="1 2">
    <name type="scientific">Rhodococcus sacchari</name>
    <dbReference type="NCBI Taxonomy" id="2962047"/>
    <lineage>
        <taxon>Bacteria</taxon>
        <taxon>Bacillati</taxon>
        <taxon>Actinomycetota</taxon>
        <taxon>Actinomycetes</taxon>
        <taxon>Mycobacteriales</taxon>
        <taxon>Nocardiaceae</taxon>
        <taxon>Rhodococcus</taxon>
    </lineage>
</organism>
<dbReference type="EMBL" id="CP107551">
    <property type="protein sequence ID" value="UYP20234.1"/>
    <property type="molecule type" value="Genomic_DNA"/>
</dbReference>
<accession>A0ACD4DJJ3</accession>
<name>A0ACD4DJJ3_9NOCA</name>
<protein>
    <submittedName>
        <fullName evidence="1">DUF4437 domain-containing protein</fullName>
    </submittedName>
</protein>
<evidence type="ECO:0000313" key="1">
    <source>
        <dbReference type="EMBL" id="UYP20234.1"/>
    </source>
</evidence>